<keyword evidence="2" id="KW-1185">Reference proteome</keyword>
<comment type="caution">
    <text evidence="1">The sequence shown here is derived from an EMBL/GenBank/DDBJ whole genome shotgun (WGS) entry which is preliminary data.</text>
</comment>
<gene>
    <name evidence="1" type="ORF">IWX46DRAFT_535205</name>
</gene>
<name>A0ABR1L4G0_9PEZI</name>
<dbReference type="Proteomes" id="UP001365128">
    <property type="component" value="Unassembled WGS sequence"/>
</dbReference>
<proteinExistence type="predicted"/>
<organism evidence="1 2">
    <name type="scientific">Phyllosticta citricarpa</name>
    <dbReference type="NCBI Taxonomy" id="55181"/>
    <lineage>
        <taxon>Eukaryota</taxon>
        <taxon>Fungi</taxon>
        <taxon>Dikarya</taxon>
        <taxon>Ascomycota</taxon>
        <taxon>Pezizomycotina</taxon>
        <taxon>Dothideomycetes</taxon>
        <taxon>Dothideomycetes incertae sedis</taxon>
        <taxon>Botryosphaeriales</taxon>
        <taxon>Phyllostictaceae</taxon>
        <taxon>Phyllosticta</taxon>
    </lineage>
</organism>
<evidence type="ECO:0000313" key="2">
    <source>
        <dbReference type="Proteomes" id="UP001365128"/>
    </source>
</evidence>
<accession>A0ABR1L4G0</accession>
<feature type="non-terminal residue" evidence="1">
    <location>
        <position position="1"/>
    </location>
</feature>
<reference evidence="1 2" key="1">
    <citation type="submission" date="2024-04" db="EMBL/GenBank/DDBJ databases">
        <title>Phyllosticta paracitricarpa is synonymous to the EU quarantine fungus P. citricarpa based on phylogenomic analyses.</title>
        <authorList>
            <consortium name="Lawrence Berkeley National Laboratory"/>
            <person name="Van Ingen-Buijs V.A."/>
            <person name="Van Westerhoven A.C."/>
            <person name="Haridas S."/>
            <person name="Skiadas P."/>
            <person name="Martin F."/>
            <person name="Groenewald J.Z."/>
            <person name="Crous P.W."/>
            <person name="Seidl M.F."/>
        </authorList>
    </citation>
    <scope>NUCLEOTIDE SEQUENCE [LARGE SCALE GENOMIC DNA]</scope>
    <source>
        <strain evidence="1 2">CBS 122670</strain>
    </source>
</reference>
<evidence type="ECO:0000313" key="1">
    <source>
        <dbReference type="EMBL" id="KAK7530127.1"/>
    </source>
</evidence>
<protein>
    <recommendedName>
        <fullName evidence="3">Protein kinase domain-containing protein</fullName>
    </recommendedName>
</protein>
<dbReference type="EMBL" id="JBBPDW010000064">
    <property type="protein sequence ID" value="KAK7530127.1"/>
    <property type="molecule type" value="Genomic_DNA"/>
</dbReference>
<evidence type="ECO:0008006" key="3">
    <source>
        <dbReference type="Google" id="ProtNLM"/>
    </source>
</evidence>
<sequence length="131" mass="14779">SSRRLNGVNDVWNDIQINVLDLQPTVQLNDGVFETLVAVVAKIAPSNFKIGQIERETRGYQMLQQRGASHLGPRFLGHVHEGGCMMGFLLEKLEGRSHTSPEEFSRCEAVLGRLHELGLSHRDIRRDIFLC</sequence>